<comment type="subcellular location">
    <subcellularLocation>
        <location evidence="1">Cell membrane</location>
        <topology evidence="1">Multi-pass membrane protein</topology>
    </subcellularLocation>
</comment>
<evidence type="ECO:0000256" key="5">
    <source>
        <dbReference type="ARBA" id="ARBA00023136"/>
    </source>
</evidence>
<dbReference type="GO" id="GO:0005886">
    <property type="term" value="C:plasma membrane"/>
    <property type="evidence" value="ECO:0007669"/>
    <property type="project" value="UniProtKB-SubCell"/>
</dbReference>
<gene>
    <name evidence="7" type="ORF">EBB79_09905</name>
</gene>
<sequence>MSLAAFIAAVLLCLMAAISPGPAVVMAARIGLTEGWRSGVALAIGIGAGAVTWAGAALFGLALLFDYAPILLTVLKIGGATLLIWMAYKMWRDADTPIAEVALPATPRTPFGAFRLGLVTQFANPKPAVFFGAVFVGTVPTGTSGTVMAALLICIFLGETLWNALVARLFSLEKTRLVYINMKHLIDRTFGGLLALLGIKIAAT</sequence>
<evidence type="ECO:0000256" key="2">
    <source>
        <dbReference type="ARBA" id="ARBA00022475"/>
    </source>
</evidence>
<dbReference type="KEGG" id="sedi:EBB79_09905"/>
<keyword evidence="4 6" id="KW-1133">Transmembrane helix</keyword>
<organism evidence="7 8">
    <name type="scientific">Parasedimentitalea marina</name>
    <dbReference type="NCBI Taxonomy" id="2483033"/>
    <lineage>
        <taxon>Bacteria</taxon>
        <taxon>Pseudomonadati</taxon>
        <taxon>Pseudomonadota</taxon>
        <taxon>Alphaproteobacteria</taxon>
        <taxon>Rhodobacterales</taxon>
        <taxon>Paracoccaceae</taxon>
        <taxon>Parasedimentitalea</taxon>
    </lineage>
</organism>
<feature type="transmembrane region" description="Helical" evidence="6">
    <location>
        <begin position="70"/>
        <end position="88"/>
    </location>
</feature>
<feature type="transmembrane region" description="Helical" evidence="6">
    <location>
        <begin position="147"/>
        <end position="165"/>
    </location>
</feature>
<dbReference type="OrthoDB" id="9804822at2"/>
<reference evidence="7 8" key="1">
    <citation type="submission" date="2018-10" db="EMBL/GenBank/DDBJ databases">
        <title>Parasedimentitalea marina sp. nov., a psychrophilic bacterium isolated from deep seawater of the New Britain Trench.</title>
        <authorList>
            <person name="Cao J."/>
        </authorList>
    </citation>
    <scope>NUCLEOTIDE SEQUENCE [LARGE SCALE GENOMIC DNA]</scope>
    <source>
        <strain evidence="7 8">W43</strain>
    </source>
</reference>
<dbReference type="Proteomes" id="UP000283063">
    <property type="component" value="Chromosome"/>
</dbReference>
<evidence type="ECO:0000256" key="3">
    <source>
        <dbReference type="ARBA" id="ARBA00022692"/>
    </source>
</evidence>
<dbReference type="InterPro" id="IPR001123">
    <property type="entry name" value="LeuE-type"/>
</dbReference>
<feature type="transmembrane region" description="Helical" evidence="6">
    <location>
        <begin position="43"/>
        <end position="65"/>
    </location>
</feature>
<evidence type="ECO:0000313" key="8">
    <source>
        <dbReference type="Proteomes" id="UP000283063"/>
    </source>
</evidence>
<dbReference type="GO" id="GO:0015171">
    <property type="term" value="F:amino acid transmembrane transporter activity"/>
    <property type="evidence" value="ECO:0007669"/>
    <property type="project" value="TreeGrafter"/>
</dbReference>
<dbReference type="EMBL" id="CP033219">
    <property type="protein sequence ID" value="AZV78158.1"/>
    <property type="molecule type" value="Genomic_DNA"/>
</dbReference>
<dbReference type="RefSeq" id="WP_127748717.1">
    <property type="nucleotide sequence ID" value="NZ_CP033219.1"/>
</dbReference>
<keyword evidence="3 6" id="KW-0812">Transmembrane</keyword>
<proteinExistence type="predicted"/>
<dbReference type="PANTHER" id="PTHR30086:SF21">
    <property type="entry name" value="TRANSPORT PROTEIN"/>
    <property type="match status" value="1"/>
</dbReference>
<dbReference type="Pfam" id="PF01810">
    <property type="entry name" value="LysE"/>
    <property type="match status" value="1"/>
</dbReference>
<dbReference type="AlphaFoldDB" id="A0A3T0N297"/>
<dbReference type="PANTHER" id="PTHR30086">
    <property type="entry name" value="ARGININE EXPORTER PROTEIN ARGO"/>
    <property type="match status" value="1"/>
</dbReference>
<accession>A0A3T0N297</accession>
<keyword evidence="5 6" id="KW-0472">Membrane</keyword>
<keyword evidence="8" id="KW-1185">Reference proteome</keyword>
<keyword evidence="2" id="KW-1003">Cell membrane</keyword>
<evidence type="ECO:0000256" key="1">
    <source>
        <dbReference type="ARBA" id="ARBA00004651"/>
    </source>
</evidence>
<evidence type="ECO:0000256" key="6">
    <source>
        <dbReference type="SAM" id="Phobius"/>
    </source>
</evidence>
<name>A0A3T0N297_9RHOB</name>
<evidence type="ECO:0000313" key="7">
    <source>
        <dbReference type="EMBL" id="AZV78158.1"/>
    </source>
</evidence>
<protein>
    <submittedName>
        <fullName evidence="7">LysE family translocator</fullName>
    </submittedName>
</protein>
<evidence type="ECO:0000256" key="4">
    <source>
        <dbReference type="ARBA" id="ARBA00022989"/>
    </source>
</evidence>